<protein>
    <submittedName>
        <fullName evidence="1">DUF5334 family protein</fullName>
    </submittedName>
</protein>
<name>A0ABU9TR79_9GAMM</name>
<dbReference type="InterPro" id="IPR035160">
    <property type="entry name" value="DUF5334"/>
</dbReference>
<dbReference type="Proteomes" id="UP001449225">
    <property type="component" value="Unassembled WGS sequence"/>
</dbReference>
<proteinExistence type="predicted"/>
<evidence type="ECO:0000313" key="2">
    <source>
        <dbReference type="Proteomes" id="UP001449225"/>
    </source>
</evidence>
<dbReference type="RefSeq" id="WP_342854193.1">
    <property type="nucleotide sequence ID" value="NZ_JBBMRA010000005.1"/>
</dbReference>
<evidence type="ECO:0000313" key="1">
    <source>
        <dbReference type="EMBL" id="MEM5536235.1"/>
    </source>
</evidence>
<dbReference type="Pfam" id="PF17268">
    <property type="entry name" value="DUF5334"/>
    <property type="match status" value="1"/>
</dbReference>
<sequence>MSFPLLAWEGTDNDTLSHIEIDENYLITEGRNIKVYNHTTNQHMFIKVQLIIARESGTEIEGEYIETGEHYILIMD</sequence>
<dbReference type="EMBL" id="JBBMRA010000005">
    <property type="protein sequence ID" value="MEM5536235.1"/>
    <property type="molecule type" value="Genomic_DNA"/>
</dbReference>
<organism evidence="1 2">
    <name type="scientific">Neptuniibacter pectenicola</name>
    <dbReference type="NCBI Taxonomy" id="1806669"/>
    <lineage>
        <taxon>Bacteria</taxon>
        <taxon>Pseudomonadati</taxon>
        <taxon>Pseudomonadota</taxon>
        <taxon>Gammaproteobacteria</taxon>
        <taxon>Oceanospirillales</taxon>
        <taxon>Oceanospirillaceae</taxon>
        <taxon>Neptuniibacter</taxon>
    </lineage>
</organism>
<gene>
    <name evidence="1" type="ORF">WNY58_07505</name>
</gene>
<reference evidence="1 2" key="1">
    <citation type="submission" date="2024-03" db="EMBL/GenBank/DDBJ databases">
        <title>Community enrichment and isolation of bacterial strains for fucoidan degradation.</title>
        <authorList>
            <person name="Sichert A."/>
        </authorList>
    </citation>
    <scope>NUCLEOTIDE SEQUENCE [LARGE SCALE GENOMIC DNA]</scope>
    <source>
        <strain evidence="1 2">AS76</strain>
    </source>
</reference>
<accession>A0ABU9TR79</accession>
<comment type="caution">
    <text evidence="1">The sequence shown here is derived from an EMBL/GenBank/DDBJ whole genome shotgun (WGS) entry which is preliminary data.</text>
</comment>
<keyword evidence="2" id="KW-1185">Reference proteome</keyword>